<accession>A0A8J4XU87</accession>
<evidence type="ECO:0008006" key="4">
    <source>
        <dbReference type="Google" id="ProtNLM"/>
    </source>
</evidence>
<gene>
    <name evidence="2" type="ORF">GWK47_019746</name>
</gene>
<dbReference type="AlphaFoldDB" id="A0A8J4XU87"/>
<dbReference type="Proteomes" id="UP000770661">
    <property type="component" value="Unassembled WGS sequence"/>
</dbReference>
<organism evidence="2 3">
    <name type="scientific">Chionoecetes opilio</name>
    <name type="common">Atlantic snow crab</name>
    <name type="synonym">Cancer opilio</name>
    <dbReference type="NCBI Taxonomy" id="41210"/>
    <lineage>
        <taxon>Eukaryota</taxon>
        <taxon>Metazoa</taxon>
        <taxon>Ecdysozoa</taxon>
        <taxon>Arthropoda</taxon>
        <taxon>Crustacea</taxon>
        <taxon>Multicrustacea</taxon>
        <taxon>Malacostraca</taxon>
        <taxon>Eumalacostraca</taxon>
        <taxon>Eucarida</taxon>
        <taxon>Decapoda</taxon>
        <taxon>Pleocyemata</taxon>
        <taxon>Brachyura</taxon>
        <taxon>Eubrachyura</taxon>
        <taxon>Majoidea</taxon>
        <taxon>Majidae</taxon>
        <taxon>Chionoecetes</taxon>
    </lineage>
</organism>
<reference evidence="2" key="1">
    <citation type="submission" date="2020-07" db="EMBL/GenBank/DDBJ databases">
        <title>The High-quality genome of the commercially important snow crab, Chionoecetes opilio.</title>
        <authorList>
            <person name="Jeong J.-H."/>
            <person name="Ryu S."/>
        </authorList>
    </citation>
    <scope>NUCLEOTIDE SEQUENCE</scope>
    <source>
        <strain evidence="2">MADBK_172401_WGS</strain>
        <tissue evidence="2">Digestive gland</tissue>
    </source>
</reference>
<proteinExistence type="predicted"/>
<keyword evidence="3" id="KW-1185">Reference proteome</keyword>
<feature type="region of interest" description="Disordered" evidence="1">
    <location>
        <begin position="155"/>
        <end position="183"/>
    </location>
</feature>
<dbReference type="EMBL" id="JACEEZ010022971">
    <property type="protein sequence ID" value="KAG0711839.1"/>
    <property type="molecule type" value="Genomic_DNA"/>
</dbReference>
<evidence type="ECO:0000313" key="2">
    <source>
        <dbReference type="EMBL" id="KAG0711839.1"/>
    </source>
</evidence>
<comment type="caution">
    <text evidence="2">The sequence shown here is derived from an EMBL/GenBank/DDBJ whole genome shotgun (WGS) entry which is preliminary data.</text>
</comment>
<sequence>MATFWFFFPWLRDPRARGDSSTQDCCAATTLAWGFRPFITWQKSLLQFPGPLESSSALDRSPPSRCHEVNSSHGCSPLSSLDSVESFSSSFTCPLGERMCEGEDFWRSPLKKLLIHTMFLACFFSCFLRSLYALPAFTASSRGVLRIFRETHADQRGENPPARPFLLPSPSSPSPGGGGIAEGDLLLRW</sequence>
<name>A0A8J4XU87_CHIOP</name>
<evidence type="ECO:0000256" key="1">
    <source>
        <dbReference type="SAM" id="MobiDB-lite"/>
    </source>
</evidence>
<evidence type="ECO:0000313" key="3">
    <source>
        <dbReference type="Proteomes" id="UP000770661"/>
    </source>
</evidence>
<protein>
    <recommendedName>
        <fullName evidence="4">Transmembrane protein</fullName>
    </recommendedName>
</protein>